<dbReference type="InterPro" id="IPR006197">
    <property type="entry name" value="Peptidase_S24_LexA"/>
</dbReference>
<dbReference type="HAMAP" id="MF_00015">
    <property type="entry name" value="LexA"/>
    <property type="match status" value="1"/>
</dbReference>
<protein>
    <recommendedName>
        <fullName evidence="13">LexA repressor</fullName>
        <ecNumber evidence="13">3.4.21.88</ecNumber>
    </recommendedName>
</protein>
<dbReference type="MEROPS" id="S24.001"/>
<comment type="subunit">
    <text evidence="2 13">Homodimer.</text>
</comment>
<keyword evidence="12 13" id="KW-0742">SOS response</keyword>
<dbReference type="KEGG" id="dca:Desca_1397"/>
<keyword evidence="18" id="KW-1185">Reference proteome</keyword>
<evidence type="ECO:0000256" key="5">
    <source>
        <dbReference type="ARBA" id="ARBA00022763"/>
    </source>
</evidence>
<feature type="active site" description="For autocatalytic cleavage activity" evidence="13">
    <location>
        <position position="174"/>
    </location>
</feature>
<gene>
    <name evidence="13" type="primary">lexA</name>
    <name evidence="17" type="ordered locus">Desca_1397</name>
</gene>
<dbReference type="AlphaFoldDB" id="F6B5D3"/>
<dbReference type="FunFam" id="2.10.109.10:FF:000001">
    <property type="entry name" value="LexA repressor"/>
    <property type="match status" value="1"/>
</dbReference>
<dbReference type="GO" id="GO:0006508">
    <property type="term" value="P:proteolysis"/>
    <property type="evidence" value="ECO:0007669"/>
    <property type="project" value="InterPro"/>
</dbReference>
<keyword evidence="7 13" id="KW-0068">Autocatalytic cleavage</keyword>
<keyword evidence="6 13" id="KW-0378">Hydrolase</keyword>
<dbReference type="GO" id="GO:0006281">
    <property type="term" value="P:DNA repair"/>
    <property type="evidence" value="ECO:0007669"/>
    <property type="project" value="UniProtKB-UniRule"/>
</dbReference>
<keyword evidence="9 13" id="KW-0238">DNA-binding</keyword>
<dbReference type="PANTHER" id="PTHR33516:SF2">
    <property type="entry name" value="LEXA REPRESSOR-RELATED"/>
    <property type="match status" value="1"/>
</dbReference>
<dbReference type="PRINTS" id="PR00726">
    <property type="entry name" value="LEXASERPTASE"/>
</dbReference>
<comment type="catalytic activity">
    <reaction evidence="13">
        <text>Hydrolysis of Ala-|-Gly bond in repressor LexA.</text>
        <dbReference type="EC" id="3.4.21.88"/>
    </reaction>
</comment>
<dbReference type="InterPro" id="IPR006199">
    <property type="entry name" value="LexA_DNA-bd_dom"/>
</dbReference>
<evidence type="ECO:0000256" key="4">
    <source>
        <dbReference type="ARBA" id="ARBA00022705"/>
    </source>
</evidence>
<dbReference type="GO" id="GO:0009432">
    <property type="term" value="P:SOS response"/>
    <property type="evidence" value="ECO:0007669"/>
    <property type="project" value="UniProtKB-UniRule"/>
</dbReference>
<dbReference type="GO" id="GO:0004252">
    <property type="term" value="F:serine-type endopeptidase activity"/>
    <property type="evidence" value="ECO:0007669"/>
    <property type="project" value="UniProtKB-UniRule"/>
</dbReference>
<dbReference type="Gene3D" id="2.10.109.10">
    <property type="entry name" value="Umud Fragment, subunit A"/>
    <property type="match status" value="1"/>
</dbReference>
<dbReference type="STRING" id="868595.Desca_1397"/>
<dbReference type="Proteomes" id="UP000009226">
    <property type="component" value="Chromosome"/>
</dbReference>
<dbReference type="RefSeq" id="WP_013810160.1">
    <property type="nucleotide sequence ID" value="NC_015565.1"/>
</dbReference>
<evidence type="ECO:0000256" key="7">
    <source>
        <dbReference type="ARBA" id="ARBA00022813"/>
    </source>
</evidence>
<feature type="active site" description="For autocatalytic cleavage activity" evidence="13">
    <location>
        <position position="137"/>
    </location>
</feature>
<evidence type="ECO:0000256" key="14">
    <source>
        <dbReference type="RuleBase" id="RU003991"/>
    </source>
</evidence>
<dbReference type="InterPro" id="IPR050077">
    <property type="entry name" value="LexA_repressor"/>
</dbReference>
<keyword evidence="8 13" id="KW-0805">Transcription regulation</keyword>
<evidence type="ECO:0000256" key="8">
    <source>
        <dbReference type="ARBA" id="ARBA00023015"/>
    </source>
</evidence>
<evidence type="ECO:0000259" key="15">
    <source>
        <dbReference type="Pfam" id="PF00717"/>
    </source>
</evidence>
<evidence type="ECO:0000256" key="2">
    <source>
        <dbReference type="ARBA" id="ARBA00011738"/>
    </source>
</evidence>
<dbReference type="eggNOG" id="COG1974">
    <property type="taxonomic scope" value="Bacteria"/>
</dbReference>
<dbReference type="PANTHER" id="PTHR33516">
    <property type="entry name" value="LEXA REPRESSOR"/>
    <property type="match status" value="1"/>
</dbReference>
<reference evidence="17" key="1">
    <citation type="submission" date="2011-05" db="EMBL/GenBank/DDBJ databases">
        <title>Complete sequence of Desulfotomaculum carboxydivorans CO-1-SRB.</title>
        <authorList>
            <consortium name="US DOE Joint Genome Institute"/>
            <person name="Lucas S."/>
            <person name="Han J."/>
            <person name="Lapidus A."/>
            <person name="Cheng J.-F."/>
            <person name="Goodwin L."/>
            <person name="Pitluck S."/>
            <person name="Peters L."/>
            <person name="Mikhailova N."/>
            <person name="Lu M."/>
            <person name="Han C."/>
            <person name="Tapia R."/>
            <person name="Land M."/>
            <person name="Hauser L."/>
            <person name="Kyrpides N."/>
            <person name="Ivanova N."/>
            <person name="Pagani I."/>
            <person name="Stams A."/>
            <person name="Plugge C."/>
            <person name="Muyzer G."/>
            <person name="Kuever J."/>
            <person name="Parshina S."/>
            <person name="Ivanova A."/>
            <person name="Nazina T."/>
            <person name="Woyke T."/>
        </authorList>
    </citation>
    <scope>NUCLEOTIDE SEQUENCE [LARGE SCALE GENOMIC DNA]</scope>
    <source>
        <strain evidence="17">CO-1-SRB</strain>
    </source>
</reference>
<evidence type="ECO:0000256" key="13">
    <source>
        <dbReference type="HAMAP-Rule" id="MF_00015"/>
    </source>
</evidence>
<accession>F6B5D3</accession>
<feature type="site" description="Cleavage; by autolysis" evidence="13">
    <location>
        <begin position="102"/>
        <end position="103"/>
    </location>
</feature>
<dbReference type="Pfam" id="PF00717">
    <property type="entry name" value="Peptidase_S24"/>
    <property type="match status" value="1"/>
</dbReference>
<dbReference type="GO" id="GO:0003677">
    <property type="term" value="F:DNA binding"/>
    <property type="evidence" value="ECO:0007669"/>
    <property type="project" value="UniProtKB-UniRule"/>
</dbReference>
<dbReference type="CDD" id="cd06529">
    <property type="entry name" value="S24_LexA-like"/>
    <property type="match status" value="1"/>
</dbReference>
<dbReference type="InterPro" id="IPR015927">
    <property type="entry name" value="Peptidase_S24_S26A/B/C"/>
</dbReference>
<proteinExistence type="inferred from homology"/>
<organism evidence="17 18">
    <name type="scientific">Desulfotomaculum nigrificans (strain DSM 14880 / VKM B-2319 / CO-1-SRB)</name>
    <name type="common">Desulfotomaculum carboxydivorans</name>
    <dbReference type="NCBI Taxonomy" id="868595"/>
    <lineage>
        <taxon>Bacteria</taxon>
        <taxon>Bacillati</taxon>
        <taxon>Bacillota</taxon>
        <taxon>Clostridia</taxon>
        <taxon>Eubacteriales</taxon>
        <taxon>Desulfotomaculaceae</taxon>
        <taxon>Desulfotomaculum</taxon>
    </lineage>
</organism>
<sequence>MLNAREEEVLRVIIENVKQKGYPPSVREIGEAVGLSSSSTVHSYLKRLEQKGYLRRDPTKPRAIEVVGMEYGNLNATNSTAKGKIFDNEELITVPILGQVAAGVPLLAVENYDNRITLPRSFTGYGEFFMLTICGDSMIEAGILEGDIVLVRRQQSANNGDIVVALLDDEATVKRFYKEKDFVRLQPANSLLAPIIVKNVKILGKVVGLMRKI</sequence>
<dbReference type="InterPro" id="IPR036388">
    <property type="entry name" value="WH-like_DNA-bd_sf"/>
</dbReference>
<evidence type="ECO:0000256" key="11">
    <source>
        <dbReference type="ARBA" id="ARBA00023204"/>
    </source>
</evidence>
<feature type="domain" description="LexA repressor DNA-binding" evidence="16">
    <location>
        <begin position="2"/>
        <end position="63"/>
    </location>
</feature>
<evidence type="ECO:0000259" key="16">
    <source>
        <dbReference type="Pfam" id="PF01726"/>
    </source>
</evidence>
<keyword evidence="5 13" id="KW-0227">DNA damage</keyword>
<comment type="similarity">
    <text evidence="1 13 14">Belongs to the peptidase S24 family.</text>
</comment>
<dbReference type="InterPro" id="IPR036286">
    <property type="entry name" value="LexA/Signal_pep-like_sf"/>
</dbReference>
<evidence type="ECO:0000313" key="18">
    <source>
        <dbReference type="Proteomes" id="UP000009226"/>
    </source>
</evidence>
<dbReference type="InterPro" id="IPR039418">
    <property type="entry name" value="LexA-like"/>
</dbReference>
<dbReference type="InterPro" id="IPR006200">
    <property type="entry name" value="LexA"/>
</dbReference>
<keyword evidence="4 13" id="KW-0235">DNA replication</keyword>
<dbReference type="GO" id="GO:0045892">
    <property type="term" value="P:negative regulation of DNA-templated transcription"/>
    <property type="evidence" value="ECO:0007669"/>
    <property type="project" value="UniProtKB-UniRule"/>
</dbReference>
<feature type="DNA-binding region" description="H-T-H motif" evidence="13">
    <location>
        <begin position="26"/>
        <end position="46"/>
    </location>
</feature>
<dbReference type="Gene3D" id="1.10.10.10">
    <property type="entry name" value="Winged helix-like DNA-binding domain superfamily/Winged helix DNA-binding domain"/>
    <property type="match status" value="1"/>
</dbReference>
<feature type="domain" description="Peptidase S24/S26A/S26B/S26C" evidence="15">
    <location>
        <begin position="95"/>
        <end position="207"/>
    </location>
</feature>
<keyword evidence="11 13" id="KW-0234">DNA repair</keyword>
<dbReference type="SUPFAM" id="SSF51306">
    <property type="entry name" value="LexA/Signal peptidase"/>
    <property type="match status" value="1"/>
</dbReference>
<dbReference type="NCBIfam" id="TIGR00498">
    <property type="entry name" value="lexA"/>
    <property type="match status" value="1"/>
</dbReference>
<dbReference type="EMBL" id="CP002736">
    <property type="protein sequence ID" value="AEF94254.1"/>
    <property type="molecule type" value="Genomic_DNA"/>
</dbReference>
<dbReference type="FunFam" id="1.10.10.10:FF:000009">
    <property type="entry name" value="LexA repressor"/>
    <property type="match status" value="1"/>
</dbReference>
<comment type="function">
    <text evidence="13">Represses a number of genes involved in the response to DNA damage (SOS response), including recA and lexA. In the presence of single-stranded DNA, RecA interacts with LexA causing an autocatalytic cleavage which disrupts the DNA-binding part of LexA, leading to derepression of the SOS regulon and eventually DNA repair.</text>
</comment>
<dbReference type="SUPFAM" id="SSF46785">
    <property type="entry name" value="Winged helix' DNA-binding domain"/>
    <property type="match status" value="1"/>
</dbReference>
<keyword evidence="10 13" id="KW-0804">Transcription</keyword>
<evidence type="ECO:0000256" key="3">
    <source>
        <dbReference type="ARBA" id="ARBA00022491"/>
    </source>
</evidence>
<evidence type="ECO:0000256" key="1">
    <source>
        <dbReference type="ARBA" id="ARBA00007484"/>
    </source>
</evidence>
<evidence type="ECO:0000256" key="9">
    <source>
        <dbReference type="ARBA" id="ARBA00023125"/>
    </source>
</evidence>
<dbReference type="InterPro" id="IPR036390">
    <property type="entry name" value="WH_DNA-bd_sf"/>
</dbReference>
<evidence type="ECO:0000256" key="10">
    <source>
        <dbReference type="ARBA" id="ARBA00023163"/>
    </source>
</evidence>
<evidence type="ECO:0000313" key="17">
    <source>
        <dbReference type="EMBL" id="AEF94254.1"/>
    </source>
</evidence>
<keyword evidence="3 13" id="KW-0678">Repressor</keyword>
<dbReference type="GO" id="GO:0006260">
    <property type="term" value="P:DNA replication"/>
    <property type="evidence" value="ECO:0007669"/>
    <property type="project" value="UniProtKB-UniRule"/>
</dbReference>
<dbReference type="Pfam" id="PF01726">
    <property type="entry name" value="LexA_DNA_bind"/>
    <property type="match status" value="1"/>
</dbReference>
<dbReference type="HOGENOM" id="CLU_066192_45_1_9"/>
<name>F6B5D3_DESCC</name>
<evidence type="ECO:0000256" key="12">
    <source>
        <dbReference type="ARBA" id="ARBA00023236"/>
    </source>
</evidence>
<evidence type="ECO:0000256" key="6">
    <source>
        <dbReference type="ARBA" id="ARBA00022801"/>
    </source>
</evidence>
<dbReference type="EC" id="3.4.21.88" evidence="13"/>